<comment type="subcellular location">
    <subcellularLocation>
        <location evidence="2 17">Cell outer membrane</location>
        <topology evidence="2 17">Multi-pass membrane protein</topology>
    </subcellularLocation>
</comment>
<dbReference type="InterPro" id="IPR037066">
    <property type="entry name" value="Plug_dom_sf"/>
</dbReference>
<evidence type="ECO:0000256" key="13">
    <source>
        <dbReference type="ARBA" id="ARBA00023136"/>
    </source>
</evidence>
<evidence type="ECO:0000313" key="20">
    <source>
        <dbReference type="EMBL" id="EZH71693.1"/>
    </source>
</evidence>
<keyword evidence="7" id="KW-0816">Tricarboxylic acid cycle</keyword>
<dbReference type="PANTHER" id="PTHR36999">
    <property type="entry name" value="ISOCITRATE DEHYDROGENASE [NADP]"/>
    <property type="match status" value="1"/>
</dbReference>
<dbReference type="GO" id="GO:0006097">
    <property type="term" value="P:glyoxylate cycle"/>
    <property type="evidence" value="ECO:0007669"/>
    <property type="project" value="UniProtKB-KW"/>
</dbReference>
<dbReference type="InterPro" id="IPR008969">
    <property type="entry name" value="CarboxyPept-like_regulatory"/>
</dbReference>
<feature type="signal peptide" evidence="18">
    <location>
        <begin position="1"/>
        <end position="21"/>
    </location>
</feature>
<keyword evidence="18" id="KW-0732">Signal</keyword>
<keyword evidence="9" id="KW-0479">Metal-binding</keyword>
<dbReference type="InterPro" id="IPR004436">
    <property type="entry name" value="Isocitrate_DH_NADP_mono"/>
</dbReference>
<dbReference type="AlphaFoldDB" id="A0A023BPR8"/>
<evidence type="ECO:0000256" key="14">
    <source>
        <dbReference type="ARBA" id="ARBA00023237"/>
    </source>
</evidence>
<keyword evidence="14 17" id="KW-0998">Cell outer membrane</keyword>
<evidence type="ECO:0000256" key="18">
    <source>
        <dbReference type="SAM" id="SignalP"/>
    </source>
</evidence>
<keyword evidence="11" id="KW-0521">NADP</keyword>
<feature type="domain" description="TonB-dependent receptor plug" evidence="19">
    <location>
        <begin position="121"/>
        <end position="220"/>
    </location>
</feature>
<dbReference type="eggNOG" id="COG4771">
    <property type="taxonomic scope" value="Bacteria"/>
</dbReference>
<comment type="similarity">
    <text evidence="17">Belongs to the TonB-dependent receptor family.</text>
</comment>
<evidence type="ECO:0000256" key="16">
    <source>
        <dbReference type="ARBA" id="ARBA00046318"/>
    </source>
</evidence>
<dbReference type="Pfam" id="PF07715">
    <property type="entry name" value="Plug"/>
    <property type="match status" value="1"/>
</dbReference>
<keyword evidence="12" id="KW-0560">Oxidoreductase</keyword>
<dbReference type="EC" id="1.1.1.42" evidence="3"/>
<comment type="cofactor">
    <cofactor evidence="1">
        <name>Mg(2+)</name>
        <dbReference type="ChEBI" id="CHEBI:18420"/>
    </cofactor>
</comment>
<comment type="similarity">
    <text evidence="16">Belongs to the monomeric-type IDH family.</text>
</comment>
<accession>A0A023BPR8</accession>
<organism evidence="20 21">
    <name type="scientific">Aquimarina atlantica</name>
    <dbReference type="NCBI Taxonomy" id="1317122"/>
    <lineage>
        <taxon>Bacteria</taxon>
        <taxon>Pseudomonadati</taxon>
        <taxon>Bacteroidota</taxon>
        <taxon>Flavobacteriia</taxon>
        <taxon>Flavobacteriales</taxon>
        <taxon>Flavobacteriaceae</taxon>
        <taxon>Aquimarina</taxon>
    </lineage>
</organism>
<keyword evidence="8 17" id="KW-0812">Transmembrane</keyword>
<proteinExistence type="inferred from homology"/>
<sequence>MSNMKKQLVYLFCLFCLGSYAQEKFSISGYVKDNLSGEKLLGVNIIIDNTYGTTTNDYGFYSIHLKKGIHQIEISYLGYKTISKEISITGNQKIDFDLTEELAELDEIVISSNTTRKNIESIEMSVISLKGETIKKLPAILGEPDVLKSLQLLPGVSSVNEASSGFNVRGGSVDQNLILLDEATIYNASHLFGFFSVFNSNAIKNAKLYKGGIPSIYGGRLSSVLDIKQREGNTKDFGGEIGVGLISAKALIEGPILKGNKEEASGSYMLAGRRSYIDLFTFLTDDFKNSSLFFYDLNLKSNYNIGTNNRLFLSGYFGRDKFELDKFLGTIWGNTSASLRWTSILNEKLFLQTSAIYSNYDYNLDNLRTGSEFRWKSSITNYNFKPRLSWFINNNNTLKTGIDVTYYNFKPGKISPFKGSTINEEEFSQKFGLENGIYADLKQKLSDDLSLQYGVRWSNFSRLGKEDIREYNTGNPLTYNAEQDIYEENEVTQVTNYGSGKRIKTFNGLEPRISIRYLLNESNSLKLSYNKMYQYLHLISNTTSPTPLDIWSPSGPYLSPQSADQLALGYFKSFKKGKYDLSLEAYYKKLKDVTDFIDGADLLFTEEIETQVVQGKGRAYGLEVQLNKNEGKLTGWLSYTLARSENKVLGVNNNKYYPNNSDQLHELNLVGFYKLNSRWDFGVNFIFGSGRPVTYPTGRYTQNGLVVADYNNRNGNRLPTYHRLDISATLNPKKGKKGKWIFSIVNLYNRQNAASIYFNEIGETNNVEIATGMTQATKLSFFGIVPSISYEFKF</sequence>
<dbReference type="STRING" id="1317122.ATO12_05885"/>
<evidence type="ECO:0000256" key="4">
    <source>
        <dbReference type="ARBA" id="ARBA00022435"/>
    </source>
</evidence>
<evidence type="ECO:0000259" key="19">
    <source>
        <dbReference type="Pfam" id="PF07715"/>
    </source>
</evidence>
<keyword evidence="10" id="KW-0460">Magnesium</keyword>
<keyword evidence="6 17" id="KW-1134">Transmembrane beta strand</keyword>
<evidence type="ECO:0000256" key="2">
    <source>
        <dbReference type="ARBA" id="ARBA00004571"/>
    </source>
</evidence>
<feature type="chain" id="PRO_5001512221" description="isocitrate dehydrogenase (NADP(+))" evidence="18">
    <location>
        <begin position="22"/>
        <end position="794"/>
    </location>
</feature>
<keyword evidence="13 17" id="KW-0472">Membrane</keyword>
<dbReference type="SUPFAM" id="SSF49464">
    <property type="entry name" value="Carboxypeptidase regulatory domain-like"/>
    <property type="match status" value="1"/>
</dbReference>
<dbReference type="InterPro" id="IPR039426">
    <property type="entry name" value="TonB-dep_rcpt-like"/>
</dbReference>
<protein>
    <recommendedName>
        <fullName evidence="3">isocitrate dehydrogenase (NADP(+))</fullName>
        <ecNumber evidence="3">1.1.1.42</ecNumber>
    </recommendedName>
</protein>
<dbReference type="GO" id="GO:0046872">
    <property type="term" value="F:metal ion binding"/>
    <property type="evidence" value="ECO:0007669"/>
    <property type="project" value="UniProtKB-KW"/>
</dbReference>
<evidence type="ECO:0000256" key="8">
    <source>
        <dbReference type="ARBA" id="ARBA00022692"/>
    </source>
</evidence>
<keyword evidence="21" id="KW-1185">Reference proteome</keyword>
<evidence type="ECO:0000256" key="15">
    <source>
        <dbReference type="ARBA" id="ARBA00023554"/>
    </source>
</evidence>
<dbReference type="Pfam" id="PF13715">
    <property type="entry name" value="CarbopepD_reg_2"/>
    <property type="match status" value="1"/>
</dbReference>
<keyword evidence="4" id="KW-0329">Glyoxylate bypass</keyword>
<dbReference type="InterPro" id="IPR012910">
    <property type="entry name" value="Plug_dom"/>
</dbReference>
<evidence type="ECO:0000256" key="1">
    <source>
        <dbReference type="ARBA" id="ARBA00001946"/>
    </source>
</evidence>
<evidence type="ECO:0000256" key="9">
    <source>
        <dbReference type="ARBA" id="ARBA00022723"/>
    </source>
</evidence>
<dbReference type="Gene3D" id="2.170.130.10">
    <property type="entry name" value="TonB-dependent receptor, plug domain"/>
    <property type="match status" value="1"/>
</dbReference>
<dbReference type="EMBL" id="AQRA01000012">
    <property type="protein sequence ID" value="EZH71693.1"/>
    <property type="molecule type" value="Genomic_DNA"/>
</dbReference>
<evidence type="ECO:0000256" key="17">
    <source>
        <dbReference type="PROSITE-ProRule" id="PRU01360"/>
    </source>
</evidence>
<name>A0A023BPR8_9FLAO</name>
<dbReference type="Gene3D" id="2.40.170.20">
    <property type="entry name" value="TonB-dependent receptor, beta-barrel domain"/>
    <property type="match status" value="1"/>
</dbReference>
<evidence type="ECO:0000256" key="11">
    <source>
        <dbReference type="ARBA" id="ARBA00022857"/>
    </source>
</evidence>
<dbReference type="Gene3D" id="2.60.40.1120">
    <property type="entry name" value="Carboxypeptidase-like, regulatory domain"/>
    <property type="match status" value="1"/>
</dbReference>
<dbReference type="InterPro" id="IPR036942">
    <property type="entry name" value="Beta-barrel_TonB_sf"/>
</dbReference>
<dbReference type="SUPFAM" id="SSF56935">
    <property type="entry name" value="Porins"/>
    <property type="match status" value="1"/>
</dbReference>
<evidence type="ECO:0000256" key="7">
    <source>
        <dbReference type="ARBA" id="ARBA00022532"/>
    </source>
</evidence>
<evidence type="ECO:0000256" key="5">
    <source>
        <dbReference type="ARBA" id="ARBA00022448"/>
    </source>
</evidence>
<evidence type="ECO:0000256" key="12">
    <source>
        <dbReference type="ARBA" id="ARBA00023002"/>
    </source>
</evidence>
<evidence type="ECO:0000256" key="3">
    <source>
        <dbReference type="ARBA" id="ARBA00013013"/>
    </source>
</evidence>
<dbReference type="GO" id="GO:0006099">
    <property type="term" value="P:tricarboxylic acid cycle"/>
    <property type="evidence" value="ECO:0007669"/>
    <property type="project" value="UniProtKB-KW"/>
</dbReference>
<gene>
    <name evidence="20" type="ORF">ATO12_05885</name>
</gene>
<comment type="caution">
    <text evidence="20">The sequence shown here is derived from an EMBL/GenBank/DDBJ whole genome shotgun (WGS) entry which is preliminary data.</text>
</comment>
<dbReference type="PANTHER" id="PTHR36999:SF1">
    <property type="entry name" value="ISOCITRATE DEHYDROGENASE (NADP(+))"/>
    <property type="match status" value="1"/>
</dbReference>
<evidence type="ECO:0000313" key="21">
    <source>
        <dbReference type="Proteomes" id="UP000023541"/>
    </source>
</evidence>
<dbReference type="PROSITE" id="PS52016">
    <property type="entry name" value="TONB_DEPENDENT_REC_3"/>
    <property type="match status" value="1"/>
</dbReference>
<dbReference type="Proteomes" id="UP000023541">
    <property type="component" value="Unassembled WGS sequence"/>
</dbReference>
<evidence type="ECO:0000256" key="10">
    <source>
        <dbReference type="ARBA" id="ARBA00022842"/>
    </source>
</evidence>
<dbReference type="GO" id="GO:0009279">
    <property type="term" value="C:cell outer membrane"/>
    <property type="evidence" value="ECO:0007669"/>
    <property type="project" value="UniProtKB-SubCell"/>
</dbReference>
<evidence type="ECO:0000256" key="6">
    <source>
        <dbReference type="ARBA" id="ARBA00022452"/>
    </source>
</evidence>
<dbReference type="GO" id="GO:0004450">
    <property type="term" value="F:isocitrate dehydrogenase (NADP+) activity"/>
    <property type="evidence" value="ECO:0007669"/>
    <property type="project" value="UniProtKB-EC"/>
</dbReference>
<reference evidence="20 21" key="1">
    <citation type="submission" date="2014-04" db="EMBL/GenBank/DDBJ databases">
        <title>Aquimarina sp. 22II-S11-z7 Genome Sequencing.</title>
        <authorList>
            <person name="Lai Q."/>
        </authorList>
    </citation>
    <scope>NUCLEOTIDE SEQUENCE [LARGE SCALE GENOMIC DNA]</scope>
    <source>
        <strain evidence="20 21">22II-S11-z7</strain>
    </source>
</reference>
<comment type="catalytic activity">
    <reaction evidence="15">
        <text>D-threo-isocitrate + NADP(+) = 2-oxoglutarate + CO2 + NADPH</text>
        <dbReference type="Rhea" id="RHEA:19629"/>
        <dbReference type="ChEBI" id="CHEBI:15562"/>
        <dbReference type="ChEBI" id="CHEBI:16526"/>
        <dbReference type="ChEBI" id="CHEBI:16810"/>
        <dbReference type="ChEBI" id="CHEBI:57783"/>
        <dbReference type="ChEBI" id="CHEBI:58349"/>
        <dbReference type="EC" id="1.1.1.42"/>
    </reaction>
</comment>
<keyword evidence="5 17" id="KW-0813">Transport</keyword>